<dbReference type="AlphaFoldDB" id="A0A3R9N3K5"/>
<accession>A0A3R9N3K5</accession>
<dbReference type="CDD" id="cd07040">
    <property type="entry name" value="HP"/>
    <property type="match status" value="1"/>
</dbReference>
<proteinExistence type="predicted"/>
<dbReference type="OrthoDB" id="3296006at2"/>
<name>A0A3R9N3K5_9BACT</name>
<comment type="caution">
    <text evidence="2">The sequence shown here is derived from an EMBL/GenBank/DDBJ whole genome shotgun (WGS) entry which is preliminary data.</text>
</comment>
<keyword evidence="1" id="KW-0732">Signal</keyword>
<dbReference type="EMBL" id="RWIS01000019">
    <property type="protein sequence ID" value="RSK24073.1"/>
    <property type="molecule type" value="Genomic_DNA"/>
</dbReference>
<dbReference type="InterPro" id="IPR029033">
    <property type="entry name" value="His_PPase_superfam"/>
</dbReference>
<reference evidence="2 3" key="1">
    <citation type="submission" date="2018-12" db="EMBL/GenBank/DDBJ databases">
        <authorList>
            <person name="Feng G."/>
            <person name="Zhu H."/>
        </authorList>
    </citation>
    <scope>NUCLEOTIDE SEQUENCE [LARGE SCALE GENOMIC DNA]</scope>
    <source>
        <strain evidence="2 3">9PBR-2</strain>
    </source>
</reference>
<dbReference type="SUPFAM" id="SSF53254">
    <property type="entry name" value="Phosphoglycerate mutase-like"/>
    <property type="match status" value="1"/>
</dbReference>
<dbReference type="Proteomes" id="UP000280066">
    <property type="component" value="Unassembled WGS sequence"/>
</dbReference>
<organism evidence="2 3">
    <name type="scientific">Hymenobacter metallilatus</name>
    <dbReference type="NCBI Taxonomy" id="2493666"/>
    <lineage>
        <taxon>Bacteria</taxon>
        <taxon>Pseudomonadati</taxon>
        <taxon>Bacteroidota</taxon>
        <taxon>Cytophagia</taxon>
        <taxon>Cytophagales</taxon>
        <taxon>Hymenobacteraceae</taxon>
        <taxon>Hymenobacter</taxon>
    </lineage>
</organism>
<gene>
    <name evidence="2" type="ORF">EI290_20975</name>
</gene>
<feature type="signal peptide" evidence="1">
    <location>
        <begin position="1"/>
        <end position="30"/>
    </location>
</feature>
<feature type="chain" id="PRO_5018748679" evidence="1">
    <location>
        <begin position="31"/>
        <end position="192"/>
    </location>
</feature>
<dbReference type="InterPro" id="IPR013078">
    <property type="entry name" value="His_Pase_superF_clade-1"/>
</dbReference>
<keyword evidence="3" id="KW-1185">Reference proteome</keyword>
<sequence>MLCSMNYRKKLYISLLALLALLIGSNCSNKALQAHYARGLDTHVFIVRHAEKELTPGLADPPLTAAGQQRALALRDTLWRNAMLSGIFSTATNRTRSTAQPLADKRKLVVETYDARKLPELVARIRREYRGRTVLVVGHSNTILETVEAFGAPRPVPTIGDAEYDYLLEVRLPRDSTQAATATARRYGAASR</sequence>
<evidence type="ECO:0000256" key="1">
    <source>
        <dbReference type="SAM" id="SignalP"/>
    </source>
</evidence>
<dbReference type="SMART" id="SM00855">
    <property type="entry name" value="PGAM"/>
    <property type="match status" value="1"/>
</dbReference>
<protein>
    <submittedName>
        <fullName evidence="2">Histidine phosphatase family protein</fullName>
    </submittedName>
</protein>
<evidence type="ECO:0000313" key="2">
    <source>
        <dbReference type="EMBL" id="RSK24073.1"/>
    </source>
</evidence>
<dbReference type="Pfam" id="PF00300">
    <property type="entry name" value="His_Phos_1"/>
    <property type="match status" value="1"/>
</dbReference>
<dbReference type="Gene3D" id="3.40.50.1240">
    <property type="entry name" value="Phosphoglycerate mutase-like"/>
    <property type="match status" value="1"/>
</dbReference>
<evidence type="ECO:0000313" key="3">
    <source>
        <dbReference type="Proteomes" id="UP000280066"/>
    </source>
</evidence>